<dbReference type="GO" id="GO:0043546">
    <property type="term" value="F:molybdopterin cofactor binding"/>
    <property type="evidence" value="ECO:0007669"/>
    <property type="project" value="InterPro"/>
</dbReference>
<comment type="similarity">
    <text evidence="3">Belongs to the xanthine dehydrogenase family.</text>
</comment>
<evidence type="ECO:0000256" key="24">
    <source>
        <dbReference type="PIRSR" id="PIRSR000127-3"/>
    </source>
</evidence>
<dbReference type="Gene3D" id="3.30.390.50">
    <property type="entry name" value="CO dehydrogenase flavoprotein, C-terminal domain"/>
    <property type="match status" value="1"/>
</dbReference>
<dbReference type="InterPro" id="IPR005107">
    <property type="entry name" value="CO_DH_flav_C"/>
</dbReference>
<dbReference type="Gene3D" id="1.10.150.120">
    <property type="entry name" value="[2Fe-2S]-binding domain"/>
    <property type="match status" value="1"/>
</dbReference>
<dbReference type="FunFam" id="3.30.390.50:FF:000001">
    <property type="entry name" value="Xanthine dehydrogenase oxidase"/>
    <property type="match status" value="1"/>
</dbReference>
<evidence type="ECO:0000256" key="13">
    <source>
        <dbReference type="ARBA" id="ARBA00023002"/>
    </source>
</evidence>
<evidence type="ECO:0000259" key="26">
    <source>
        <dbReference type="PROSITE" id="PS51387"/>
    </source>
</evidence>
<dbReference type="SUPFAM" id="SSF54292">
    <property type="entry name" value="2Fe-2S ferredoxin-like"/>
    <property type="match status" value="1"/>
</dbReference>
<dbReference type="PROSITE" id="PS51387">
    <property type="entry name" value="FAD_PCMH"/>
    <property type="match status" value="1"/>
</dbReference>
<reference evidence="28" key="1">
    <citation type="submission" date="2025-08" db="UniProtKB">
        <authorList>
            <consortium name="RefSeq"/>
        </authorList>
    </citation>
    <scope>IDENTIFICATION</scope>
    <source>
        <tissue evidence="28">Sperm</tissue>
    </source>
</reference>
<keyword evidence="16" id="KW-0520">NAD</keyword>
<feature type="active site" description="Proton acceptor" evidence="22">
    <location>
        <position position="1267"/>
    </location>
</feature>
<feature type="binding site" evidence="23">
    <location>
        <position position="886"/>
    </location>
    <ligand>
        <name>substrate</name>
    </ligand>
</feature>
<dbReference type="NCBIfam" id="TIGR02963">
    <property type="entry name" value="xanthine_xdhA"/>
    <property type="match status" value="1"/>
</dbReference>
<dbReference type="InterPro" id="IPR036010">
    <property type="entry name" value="2Fe-2S_ferredoxin-like_sf"/>
</dbReference>
<evidence type="ECO:0000313" key="28">
    <source>
        <dbReference type="RefSeq" id="XP_032820152.1"/>
    </source>
</evidence>
<keyword evidence="10 24" id="KW-0001">2Fe-2S</keyword>
<comment type="subcellular location">
    <subcellularLocation>
        <location evidence="2">Peroxisome</location>
    </subcellularLocation>
</comment>
<dbReference type="InterPro" id="IPR046867">
    <property type="entry name" value="AldOxase/xan_DH_MoCoBD2"/>
</dbReference>
<dbReference type="PANTHER" id="PTHR45444:SF3">
    <property type="entry name" value="XANTHINE DEHYDROGENASE"/>
    <property type="match status" value="1"/>
</dbReference>
<evidence type="ECO:0000256" key="8">
    <source>
        <dbReference type="ARBA" id="ARBA00022505"/>
    </source>
</evidence>
<dbReference type="InterPro" id="IPR016166">
    <property type="entry name" value="FAD-bd_PCMH"/>
</dbReference>
<keyword evidence="15 24" id="KW-0411">Iron-sulfur</keyword>
<dbReference type="InterPro" id="IPR002346">
    <property type="entry name" value="Mopterin_DH_FAD-bd"/>
</dbReference>
<feature type="binding site" evidence="24">
    <location>
        <position position="804"/>
    </location>
    <ligand>
        <name>Mo-molybdopterin</name>
        <dbReference type="ChEBI" id="CHEBI:71302"/>
    </ligand>
    <ligandPart>
        <name>Mo</name>
        <dbReference type="ChEBI" id="CHEBI:28685"/>
    </ligandPart>
</feature>
<feature type="binding site" evidence="23">
    <location>
        <position position="427"/>
    </location>
    <ligand>
        <name>FAD</name>
        <dbReference type="ChEBI" id="CHEBI:57692"/>
    </ligand>
</feature>
<evidence type="ECO:0000256" key="11">
    <source>
        <dbReference type="ARBA" id="ARBA00022723"/>
    </source>
</evidence>
<dbReference type="Gene3D" id="3.30.365.10">
    <property type="entry name" value="Aldehyde oxidase/xanthine dehydrogenase, molybdopterin binding domain"/>
    <property type="match status" value="4"/>
</dbReference>
<dbReference type="FunFam" id="3.30.365.10:FF:000003">
    <property type="entry name" value="Aldehyde oxidase 1"/>
    <property type="match status" value="1"/>
</dbReference>
<dbReference type="GO" id="GO:0005777">
    <property type="term" value="C:peroxisome"/>
    <property type="evidence" value="ECO:0007669"/>
    <property type="project" value="UniProtKB-SubCell"/>
</dbReference>
<comment type="cofactor">
    <cofactor evidence="1 23">
        <name>FAD</name>
        <dbReference type="ChEBI" id="CHEBI:57692"/>
    </cofactor>
</comment>
<dbReference type="Gene3D" id="3.10.20.30">
    <property type="match status" value="1"/>
</dbReference>
<dbReference type="SUPFAM" id="SSF47741">
    <property type="entry name" value="CO dehydrogenase ISP C-domain like"/>
    <property type="match status" value="1"/>
</dbReference>
<evidence type="ECO:0000256" key="12">
    <source>
        <dbReference type="ARBA" id="ARBA00022827"/>
    </source>
</evidence>
<dbReference type="Pfam" id="PF20256">
    <property type="entry name" value="MoCoBD_2"/>
    <property type="match status" value="1"/>
</dbReference>
<dbReference type="InterPro" id="IPR012675">
    <property type="entry name" value="Beta-grasp_dom_sf"/>
</dbReference>
<dbReference type="PROSITE" id="PS00559">
    <property type="entry name" value="MOLYBDOPTERIN_EUK"/>
    <property type="match status" value="1"/>
</dbReference>
<name>A0AAJ7TLM4_PETMA</name>
<dbReference type="SUPFAM" id="SSF55447">
    <property type="entry name" value="CO dehydrogenase flavoprotein C-terminal domain-like"/>
    <property type="match status" value="1"/>
</dbReference>
<comment type="catalytic activity">
    <reaction evidence="19">
        <text>xanthine + O2 + H2O = urate + H2O2</text>
        <dbReference type="Rhea" id="RHEA:21132"/>
        <dbReference type="ChEBI" id="CHEBI:15377"/>
        <dbReference type="ChEBI" id="CHEBI:15379"/>
        <dbReference type="ChEBI" id="CHEBI:16240"/>
        <dbReference type="ChEBI" id="CHEBI:17712"/>
        <dbReference type="ChEBI" id="CHEBI:17775"/>
        <dbReference type="EC" id="1.17.3.2"/>
    </reaction>
</comment>
<feature type="binding site" evidence="24">
    <location>
        <position position="120"/>
    </location>
    <ligand>
        <name>[2Fe-2S] cluster</name>
        <dbReference type="ChEBI" id="CHEBI:190135"/>
        <label>2</label>
    </ligand>
</feature>
<dbReference type="InterPro" id="IPR016169">
    <property type="entry name" value="FAD-bd_PCMH_sub2"/>
</dbReference>
<feature type="binding site" evidence="23">
    <location>
        <position position="920"/>
    </location>
    <ligand>
        <name>substrate</name>
    </ligand>
</feature>
<sequence>MAESLSSTTFLVFINGKKVVDNHVDPEMTLLTYIRNKLLLKGTKLGCAEGGCGACTVMVSRYDHDTREISHLAVNACLTPVCTVYGCAVTTVEGIGSSRTKLHQVQERLANAHGSQCGFCTPGMVMSMYALLRTHPQPNAKQLQDTFQGNLCRCTGYRAIIEGYKPFIKASGCCGNASRVGGCCKEEQNAAVGSNEEAPQAESPGALPLDPTQELIFPAELQLSTDLEQGMRVFRGERVAWYEPSNLHELLELRSRFPDARIVVGNTEVGVEVKFKNKHYPCLLAPARVAELNQVLFSDTGLWLGAACTLSRVGAVLGAALGKGPTASDETFRALLDVLHSFAGTQIRNVAAIGGNIITASPISDLNPVLMAAGAQLSLVSPAGKRVVPMDCSFFTGYRQTLLSSDELLLAVFVPYSRPREYVMAFKQAQRHEDDIAIVNAGMRVRLHTASLRVAELSLAYGGMAPTTRAISQAATKTFIDRLWDESLLTDVCAVLVKELPLSASAPGGMVAFRQTLVPSFFFKFYWTVLRKLREQDEDISEIPPEHISATQPYQQKLLQSMQLYQEVPLSQRAEDAVGRPVPHVAAALHTSGEAEYCDDLPHLENELYMALVTSSRPHAAITAIDAKEALGLPGVEAFIGARDVPGINHSGIFQDEMVFADGKVTCIGHVIGAVVADTQMHAQRAAKAVKVTYEDLQPVVITMQDAIAQGSFYEQQKQILKGHLDSGFAEADHIVEGEIHIGGQEHFYLETQCSLVVPKGENGEIEIFSSSQSPTTTQLEAAEVLGVPANRVTCRVRRLGGGFGGKESRTCMLSNAVAVAAVRLGRPVRCMLDRDEDMLITGGRHPFLGKYKVGFMNDGRVVALDVVMYSNGGNSLDLSASVMERALFHMDNVYRIPNIRGRGIICRTNLPSNTAFRGFGAPQGMLIAENWITDVAMTLSLPPHEVRQVNMYKDGDLTHFNQHLTDFTLDRCWNECLKQANYTQCCVDIEDFNRQNRWRKRGIAVIPTKFGISFTAKFLNQAGALVHVYKDGSVLVAHGGTEMGQGLHTKMLQVASHCLGIPISDIHISETSTNTVPNTSPTAASVSSDLNGMAVKIACSTLLERLAVFKEENPSGSWRDWVNKAYMNRISLSATGFYRTPDIYYDWEKNEGKPFNYFTIGVACSEVEVDCLTGASQTLRTDIVMDVGNSLNPAIDIGQIEGGFMQGLGLFVLEELRYSPEGALLTRGPGSYKIPAFGDAPERLYVSLLRSAPNKRAVYSSKAVGEPPLFLAASVFYAIKDAVRAARADAGLAGPFCLDSPASPERVRMACPDRFTKMVPQEEEAGSVPWAVRA</sequence>
<dbReference type="EC" id="1.17.1.4" evidence="5"/>
<feature type="binding site" evidence="24">
    <location>
        <position position="52"/>
    </location>
    <ligand>
        <name>[2Fe-2S] cluster</name>
        <dbReference type="ChEBI" id="CHEBI:190135"/>
        <label>1</label>
    </ligand>
</feature>
<dbReference type="GO" id="GO:0071949">
    <property type="term" value="F:FAD binding"/>
    <property type="evidence" value="ECO:0007669"/>
    <property type="project" value="InterPro"/>
</dbReference>
<feature type="binding site" evidence="23">
    <location>
        <position position="409"/>
    </location>
    <ligand>
        <name>FAD</name>
        <dbReference type="ChEBI" id="CHEBI:57692"/>
    </ligand>
</feature>
<dbReference type="Pfam" id="PF03450">
    <property type="entry name" value="CO_deh_flav_C"/>
    <property type="match status" value="1"/>
</dbReference>
<evidence type="ECO:0000256" key="9">
    <source>
        <dbReference type="ARBA" id="ARBA00022630"/>
    </source>
</evidence>
<comment type="subunit">
    <text evidence="4">Homodimer.</text>
</comment>
<feature type="domain" description="2Fe-2S ferredoxin-type" evidence="25">
    <location>
        <begin position="8"/>
        <end position="95"/>
    </location>
</feature>
<evidence type="ECO:0000256" key="5">
    <source>
        <dbReference type="ARBA" id="ARBA00013123"/>
    </source>
</evidence>
<evidence type="ECO:0000256" key="21">
    <source>
        <dbReference type="ARBA" id="ARBA00049517"/>
    </source>
</evidence>
<dbReference type="SUPFAM" id="SSF56176">
    <property type="entry name" value="FAD-binding/transporter-associated domain-like"/>
    <property type="match status" value="1"/>
</dbReference>
<keyword evidence="27" id="KW-1185">Reference proteome</keyword>
<dbReference type="InterPro" id="IPR037165">
    <property type="entry name" value="AldOxase/xan_DH_Mopterin-bd_sf"/>
</dbReference>
<evidence type="ECO:0000256" key="23">
    <source>
        <dbReference type="PIRSR" id="PIRSR000127-2"/>
    </source>
</evidence>
<keyword evidence="14 24" id="KW-0408">Iron</keyword>
<evidence type="ECO:0000256" key="19">
    <source>
        <dbReference type="ARBA" id="ARBA00047378"/>
    </source>
</evidence>
<evidence type="ECO:0000259" key="25">
    <source>
        <dbReference type="PROSITE" id="PS51085"/>
    </source>
</evidence>
<dbReference type="CDD" id="cd00207">
    <property type="entry name" value="fer2"/>
    <property type="match status" value="1"/>
</dbReference>
<evidence type="ECO:0000256" key="6">
    <source>
        <dbReference type="ARBA" id="ARBA00013221"/>
    </source>
</evidence>
<feature type="binding site" evidence="23">
    <location>
        <begin position="262"/>
        <end position="269"/>
    </location>
    <ligand>
        <name>FAD</name>
        <dbReference type="ChEBI" id="CHEBI:57692"/>
    </ligand>
</feature>
<feature type="binding site" evidence="24">
    <location>
        <position position="55"/>
    </location>
    <ligand>
        <name>[2Fe-2S] cluster</name>
        <dbReference type="ChEBI" id="CHEBI:190135"/>
        <label>1</label>
    </ligand>
</feature>
<comment type="cofactor">
    <cofactor evidence="24">
        <name>[2Fe-2S] cluster</name>
        <dbReference type="ChEBI" id="CHEBI:190135"/>
    </cofactor>
    <text evidence="24">Binds 2 [2Fe-2S] clusters.</text>
</comment>
<dbReference type="FunFam" id="3.30.465.10:FF:000004">
    <property type="entry name" value="Xanthine dehydrogenase/oxidase"/>
    <property type="match status" value="1"/>
</dbReference>
<comment type="catalytic activity">
    <reaction evidence="21">
        <text>hypoxanthine + NAD(+) + H2O = xanthine + NADH + H(+)</text>
        <dbReference type="Rhea" id="RHEA:24670"/>
        <dbReference type="ChEBI" id="CHEBI:15377"/>
        <dbReference type="ChEBI" id="CHEBI:15378"/>
        <dbReference type="ChEBI" id="CHEBI:17368"/>
        <dbReference type="ChEBI" id="CHEBI:17712"/>
        <dbReference type="ChEBI" id="CHEBI:57540"/>
        <dbReference type="ChEBI" id="CHEBI:57945"/>
        <dbReference type="EC" id="1.17.1.4"/>
    </reaction>
</comment>
<dbReference type="CTD" id="7498"/>
<feature type="binding site" evidence="24">
    <location>
        <position position="47"/>
    </location>
    <ligand>
        <name>[2Fe-2S] cluster</name>
        <dbReference type="ChEBI" id="CHEBI:190135"/>
        <label>1</label>
    </ligand>
</feature>
<dbReference type="RefSeq" id="XP_032820152.1">
    <property type="nucleotide sequence ID" value="XM_032964261.1"/>
</dbReference>
<dbReference type="SMART" id="SM01092">
    <property type="entry name" value="CO_deh_flav_C"/>
    <property type="match status" value="1"/>
</dbReference>
<dbReference type="InterPro" id="IPR036856">
    <property type="entry name" value="Ald_Oxase/Xan_DH_a/b_sf"/>
</dbReference>
<dbReference type="GO" id="GO:0005506">
    <property type="term" value="F:iron ion binding"/>
    <property type="evidence" value="ECO:0007669"/>
    <property type="project" value="InterPro"/>
</dbReference>
<keyword evidence="11 24" id="KW-0479">Metal-binding</keyword>
<keyword evidence="8 24" id="KW-0500">Molybdenum</keyword>
<dbReference type="FunFam" id="3.30.365.10:FF:000001">
    <property type="entry name" value="Xanthine dehydrogenase oxidase"/>
    <property type="match status" value="1"/>
</dbReference>
<evidence type="ECO:0000256" key="3">
    <source>
        <dbReference type="ARBA" id="ARBA00006849"/>
    </source>
</evidence>
<dbReference type="PROSITE" id="PS00197">
    <property type="entry name" value="2FE2S_FER_1"/>
    <property type="match status" value="1"/>
</dbReference>
<dbReference type="InterPro" id="IPR036884">
    <property type="entry name" value="2Fe-2S-bd_dom_sf"/>
</dbReference>
<keyword evidence="9" id="KW-0285">Flavoprotein</keyword>
<dbReference type="GeneID" id="116947936"/>
<evidence type="ECO:0000313" key="27">
    <source>
        <dbReference type="Proteomes" id="UP001318040"/>
    </source>
</evidence>
<dbReference type="GO" id="GO:0051537">
    <property type="term" value="F:2 iron, 2 sulfur cluster binding"/>
    <property type="evidence" value="ECO:0007669"/>
    <property type="project" value="UniProtKB-KW"/>
</dbReference>
<evidence type="ECO:0000256" key="4">
    <source>
        <dbReference type="ARBA" id="ARBA00011738"/>
    </source>
</evidence>
<dbReference type="FunFam" id="3.30.43.10:FF:000001">
    <property type="entry name" value="Xanthine dehydrogenase/oxidase"/>
    <property type="match status" value="1"/>
</dbReference>
<dbReference type="InterPro" id="IPR014307">
    <property type="entry name" value="Xanthine_DH_ssu"/>
</dbReference>
<feature type="binding site" evidence="24">
    <location>
        <position position="154"/>
    </location>
    <ligand>
        <name>[2Fe-2S] cluster</name>
        <dbReference type="ChEBI" id="CHEBI:190135"/>
        <label>2</label>
    </ligand>
</feature>
<evidence type="ECO:0000256" key="16">
    <source>
        <dbReference type="ARBA" id="ARBA00023027"/>
    </source>
</evidence>
<dbReference type="KEGG" id="pmrn:116947936"/>
<dbReference type="PIRSF" id="PIRSF000127">
    <property type="entry name" value="Xanthine_DH"/>
    <property type="match status" value="1"/>
</dbReference>
<evidence type="ECO:0000256" key="7">
    <source>
        <dbReference type="ARBA" id="ARBA00019137"/>
    </source>
</evidence>
<evidence type="ECO:0000256" key="1">
    <source>
        <dbReference type="ARBA" id="ARBA00001974"/>
    </source>
</evidence>
<dbReference type="InterPro" id="IPR036318">
    <property type="entry name" value="FAD-bd_PCMH-like_sf"/>
</dbReference>
<dbReference type="SUPFAM" id="SSF54665">
    <property type="entry name" value="CO dehydrogenase molybdoprotein N-domain-like"/>
    <property type="match status" value="1"/>
</dbReference>
<evidence type="ECO:0000256" key="15">
    <source>
        <dbReference type="ARBA" id="ARBA00023014"/>
    </source>
</evidence>
<evidence type="ECO:0000256" key="10">
    <source>
        <dbReference type="ARBA" id="ARBA00022714"/>
    </source>
</evidence>
<keyword evidence="12 23" id="KW-0274">FAD</keyword>
<dbReference type="InterPro" id="IPR022407">
    <property type="entry name" value="OxRdtase_Mopterin_BS"/>
</dbReference>
<dbReference type="Pfam" id="PF00111">
    <property type="entry name" value="Fer2"/>
    <property type="match status" value="1"/>
</dbReference>
<keyword evidence="17" id="KW-0576">Peroxisome</keyword>
<dbReference type="Pfam" id="PF01799">
    <property type="entry name" value="Fer2_2"/>
    <property type="match status" value="1"/>
</dbReference>
<feature type="binding site" evidence="23">
    <location>
        <position position="365"/>
    </location>
    <ligand>
        <name>FAD</name>
        <dbReference type="ChEBI" id="CHEBI:57692"/>
    </ligand>
</feature>
<proteinExistence type="inferred from homology"/>
<dbReference type="InterPro" id="IPR036683">
    <property type="entry name" value="CO_DH_flav_C_dom_sf"/>
</dbReference>
<feature type="binding site" evidence="24">
    <location>
        <position position="1085"/>
    </location>
    <ligand>
        <name>Mo-molybdopterin</name>
        <dbReference type="ChEBI" id="CHEBI:71302"/>
    </ligand>
    <ligandPart>
        <name>Mo</name>
        <dbReference type="ChEBI" id="CHEBI:28685"/>
    </ligandPart>
</feature>
<dbReference type="SUPFAM" id="SSF56003">
    <property type="entry name" value="Molybdenum cofactor-binding domain"/>
    <property type="match status" value="1"/>
</dbReference>
<dbReference type="PANTHER" id="PTHR45444">
    <property type="entry name" value="XANTHINE DEHYDROGENASE"/>
    <property type="match status" value="1"/>
</dbReference>
<feature type="domain" description="FAD-binding PCMH-type" evidence="26">
    <location>
        <begin position="234"/>
        <end position="419"/>
    </location>
</feature>
<dbReference type="Gene3D" id="3.90.1170.50">
    <property type="entry name" value="Aldehyde oxidase/xanthine dehydrogenase, a/b hammerhead"/>
    <property type="match status" value="1"/>
</dbReference>
<dbReference type="PROSITE" id="PS51085">
    <property type="entry name" value="2FE2S_FER_2"/>
    <property type="match status" value="1"/>
</dbReference>
<dbReference type="InterPro" id="IPR016167">
    <property type="entry name" value="FAD-bd_PCMH_sub1"/>
</dbReference>
<feature type="binding site" evidence="24">
    <location>
        <position position="918"/>
    </location>
    <ligand>
        <name>Mo-molybdopterin</name>
        <dbReference type="ChEBI" id="CHEBI:71302"/>
    </ligand>
    <ligandPart>
        <name>Mo</name>
        <dbReference type="ChEBI" id="CHEBI:28685"/>
    </ligandPart>
</feature>
<keyword evidence="13" id="KW-0560">Oxidoreductase</keyword>
<dbReference type="EC" id="1.17.3.2" evidence="6"/>
<organism evidence="27 28">
    <name type="scientific">Petromyzon marinus</name>
    <name type="common">Sea lamprey</name>
    <dbReference type="NCBI Taxonomy" id="7757"/>
    <lineage>
        <taxon>Eukaryota</taxon>
        <taxon>Metazoa</taxon>
        <taxon>Chordata</taxon>
        <taxon>Craniata</taxon>
        <taxon>Vertebrata</taxon>
        <taxon>Cyclostomata</taxon>
        <taxon>Hyperoartia</taxon>
        <taxon>Petromyzontiformes</taxon>
        <taxon>Petromyzontidae</taxon>
        <taxon>Petromyzon</taxon>
    </lineage>
</organism>
<comment type="cofactor">
    <cofactor evidence="18">
        <name>[2Fe-2S] cluster</name>
        <dbReference type="ChEBI" id="CHEBI:190135"/>
    </cofactor>
</comment>
<dbReference type="Gene3D" id="3.30.465.10">
    <property type="match status" value="1"/>
</dbReference>
<dbReference type="Proteomes" id="UP001318040">
    <property type="component" value="Chromosome 31"/>
</dbReference>
<comment type="cofactor">
    <cofactor evidence="24">
        <name>Mo-molybdopterin</name>
        <dbReference type="ChEBI" id="CHEBI:71302"/>
    </cofactor>
    <text evidence="24">Binds 1 Mo-molybdopterin (Mo-MPT) cofactor per subunit.</text>
</comment>
<comment type="catalytic activity">
    <reaction evidence="20">
        <text>xanthine + NAD(+) + H2O = urate + NADH + H(+)</text>
        <dbReference type="Rhea" id="RHEA:16669"/>
        <dbReference type="ChEBI" id="CHEBI:15377"/>
        <dbReference type="ChEBI" id="CHEBI:15378"/>
        <dbReference type="ChEBI" id="CHEBI:17712"/>
        <dbReference type="ChEBI" id="CHEBI:17775"/>
        <dbReference type="ChEBI" id="CHEBI:57540"/>
        <dbReference type="ChEBI" id="CHEBI:57945"/>
        <dbReference type="EC" id="1.17.1.4"/>
    </reaction>
</comment>
<feature type="binding site" evidence="23">
    <location>
        <position position="808"/>
    </location>
    <ligand>
        <name>substrate</name>
    </ligand>
</feature>
<evidence type="ECO:0000256" key="2">
    <source>
        <dbReference type="ARBA" id="ARBA00004275"/>
    </source>
</evidence>
<evidence type="ECO:0000256" key="18">
    <source>
        <dbReference type="ARBA" id="ARBA00034078"/>
    </source>
</evidence>
<dbReference type="InterPro" id="IPR016208">
    <property type="entry name" value="Ald_Oxase/xanthine_DH-like"/>
</dbReference>
<gene>
    <name evidence="28" type="primary">XDH</name>
</gene>
<accession>A0AAJ7TLM4</accession>
<feature type="binding site" evidence="24">
    <location>
        <position position="77"/>
    </location>
    <ligand>
        <name>[2Fe-2S] cluster</name>
        <dbReference type="ChEBI" id="CHEBI:190135"/>
        <label>1</label>
    </ligand>
</feature>
<evidence type="ECO:0000256" key="20">
    <source>
        <dbReference type="ARBA" id="ARBA00049017"/>
    </source>
</evidence>
<dbReference type="GO" id="GO:0004854">
    <property type="term" value="F:xanthine dehydrogenase activity"/>
    <property type="evidence" value="ECO:0007669"/>
    <property type="project" value="UniProtKB-EC"/>
</dbReference>
<dbReference type="InterPro" id="IPR008274">
    <property type="entry name" value="AldOxase/xan_DH_MoCoBD1"/>
</dbReference>
<feature type="binding site" evidence="23">
    <location>
        <position position="342"/>
    </location>
    <ligand>
        <name>FAD</name>
        <dbReference type="ChEBI" id="CHEBI:57692"/>
    </ligand>
</feature>
<feature type="binding site" evidence="24">
    <location>
        <position position="773"/>
    </location>
    <ligand>
        <name>Mo-molybdopterin</name>
        <dbReference type="ChEBI" id="CHEBI:71302"/>
    </ligand>
    <ligandPart>
        <name>Mo</name>
        <dbReference type="ChEBI" id="CHEBI:28685"/>
    </ligandPart>
</feature>
<dbReference type="InterPro" id="IPR001041">
    <property type="entry name" value="2Fe-2S_ferredoxin-type"/>
</dbReference>
<feature type="binding site" evidence="23">
    <location>
        <position position="1016"/>
    </location>
    <ligand>
        <name>substrate</name>
    </ligand>
</feature>
<protein>
    <recommendedName>
        <fullName evidence="7">Xanthine dehydrogenase/oxidase</fullName>
        <ecNumber evidence="5">1.17.1.4</ecNumber>
        <ecNumber evidence="6">1.17.3.2</ecNumber>
    </recommendedName>
</protein>
<dbReference type="Pfam" id="PF02738">
    <property type="entry name" value="MoCoBD_1"/>
    <property type="match status" value="1"/>
</dbReference>
<dbReference type="InterPro" id="IPR006058">
    <property type="entry name" value="2Fe2S_fd_BS"/>
</dbReference>
<feature type="binding site" evidence="24">
    <location>
        <position position="117"/>
    </location>
    <ligand>
        <name>[2Fe-2S] cluster</name>
        <dbReference type="ChEBI" id="CHEBI:190135"/>
        <label>2</label>
    </ligand>
</feature>
<dbReference type="FunFam" id="3.90.1170.50:FF:000001">
    <property type="entry name" value="Aldehyde oxidase 1"/>
    <property type="match status" value="1"/>
</dbReference>
<dbReference type="FunFam" id="3.30.365.10:FF:000004">
    <property type="entry name" value="Xanthine dehydrogenase oxidase"/>
    <property type="match status" value="1"/>
</dbReference>
<evidence type="ECO:0000256" key="22">
    <source>
        <dbReference type="PIRSR" id="PIRSR000127-1"/>
    </source>
</evidence>
<dbReference type="SMART" id="SM01008">
    <property type="entry name" value="Ald_Xan_dh_C"/>
    <property type="match status" value="1"/>
</dbReference>
<feature type="binding site" evidence="24">
    <location>
        <position position="152"/>
    </location>
    <ligand>
        <name>[2Fe-2S] cluster</name>
        <dbReference type="ChEBI" id="CHEBI:190135"/>
        <label>2</label>
    </ligand>
</feature>
<dbReference type="Pfam" id="PF00941">
    <property type="entry name" value="FAD_binding_5"/>
    <property type="match status" value="1"/>
</dbReference>
<dbReference type="InterPro" id="IPR000674">
    <property type="entry name" value="Ald_Oxase/Xan_DH_a/b"/>
</dbReference>
<dbReference type="Pfam" id="PF01315">
    <property type="entry name" value="Ald_Xan_dh_C"/>
    <property type="match status" value="1"/>
</dbReference>
<dbReference type="Gene3D" id="3.30.43.10">
    <property type="entry name" value="Uridine Diphospho-n-acetylenolpyruvylglucosamine Reductase, domain 2"/>
    <property type="match status" value="1"/>
</dbReference>
<dbReference type="GO" id="GO:0004855">
    <property type="term" value="F:xanthine oxidase activity"/>
    <property type="evidence" value="ECO:0007669"/>
    <property type="project" value="UniProtKB-EC"/>
</dbReference>
<dbReference type="FunFam" id="3.10.20.30:FF:000015">
    <property type="entry name" value="Aldehyde oxidase 1"/>
    <property type="match status" value="1"/>
</dbReference>
<dbReference type="InterPro" id="IPR002888">
    <property type="entry name" value="2Fe-2S-bd"/>
</dbReference>
<evidence type="ECO:0000256" key="14">
    <source>
        <dbReference type="ARBA" id="ARBA00023004"/>
    </source>
</evidence>
<evidence type="ECO:0000256" key="17">
    <source>
        <dbReference type="ARBA" id="ARBA00023140"/>
    </source>
</evidence>